<dbReference type="GO" id="GO:0003677">
    <property type="term" value="F:DNA binding"/>
    <property type="evidence" value="ECO:0007669"/>
    <property type="project" value="UniProtKB-KW"/>
</dbReference>
<dbReference type="SUPFAM" id="SSF46955">
    <property type="entry name" value="Putative DNA-binding domain"/>
    <property type="match status" value="1"/>
</dbReference>
<dbReference type="PANTHER" id="PTHR30204">
    <property type="entry name" value="REDOX-CYCLING DRUG-SENSING TRANSCRIPTIONAL ACTIVATOR SOXR"/>
    <property type="match status" value="1"/>
</dbReference>
<dbReference type="InterPro" id="IPR009061">
    <property type="entry name" value="DNA-bd_dom_put_sf"/>
</dbReference>
<keyword evidence="2" id="KW-0175">Coiled coil</keyword>
<comment type="caution">
    <text evidence="4">The sequence shown here is derived from an EMBL/GenBank/DDBJ whole genome shotgun (WGS) entry which is preliminary data.</text>
</comment>
<evidence type="ECO:0000256" key="1">
    <source>
        <dbReference type="ARBA" id="ARBA00023125"/>
    </source>
</evidence>
<evidence type="ECO:0000256" key="2">
    <source>
        <dbReference type="SAM" id="Coils"/>
    </source>
</evidence>
<dbReference type="InterPro" id="IPR047057">
    <property type="entry name" value="MerR_fam"/>
</dbReference>
<dbReference type="Gene3D" id="1.10.1660.10">
    <property type="match status" value="1"/>
</dbReference>
<dbReference type="InterPro" id="IPR000551">
    <property type="entry name" value="MerR-type_HTH_dom"/>
</dbReference>
<dbReference type="EMBL" id="LAZR01000007">
    <property type="protein sequence ID" value="KKO09433.1"/>
    <property type="molecule type" value="Genomic_DNA"/>
</dbReference>
<protein>
    <recommendedName>
        <fullName evidence="3">HTH merR-type domain-containing protein</fullName>
    </recommendedName>
</protein>
<accession>A0A0F9WAR3</accession>
<dbReference type="PANTHER" id="PTHR30204:SF90">
    <property type="entry name" value="HTH-TYPE TRANSCRIPTIONAL ACTIVATOR MTA"/>
    <property type="match status" value="1"/>
</dbReference>
<sequence length="135" mass="15325">MVLKESSAKSPLKIGQLSRETGVSIRSIRHYDAHELLNSSRSKNGYRVFSIISITQVRQIQRLINSGFNLKEISTFPECMRLKEGAAFCPETIATLRERLVKIEERIADLQAIRKELLDAIQASERNGPFQNILP</sequence>
<dbReference type="CDD" id="cd01282">
    <property type="entry name" value="HTH_MerR-like_sg3"/>
    <property type="match status" value="1"/>
</dbReference>
<dbReference type="Pfam" id="PF13411">
    <property type="entry name" value="MerR_1"/>
    <property type="match status" value="1"/>
</dbReference>
<gene>
    <name evidence="4" type="ORF">LCGC14_0037750</name>
</gene>
<organism evidence="4">
    <name type="scientific">marine sediment metagenome</name>
    <dbReference type="NCBI Taxonomy" id="412755"/>
    <lineage>
        <taxon>unclassified sequences</taxon>
        <taxon>metagenomes</taxon>
        <taxon>ecological metagenomes</taxon>
    </lineage>
</organism>
<feature type="domain" description="HTH merR-type" evidence="3">
    <location>
        <begin position="11"/>
        <end position="79"/>
    </location>
</feature>
<dbReference type="GO" id="GO:0003700">
    <property type="term" value="F:DNA-binding transcription factor activity"/>
    <property type="evidence" value="ECO:0007669"/>
    <property type="project" value="InterPro"/>
</dbReference>
<keyword evidence="1" id="KW-0238">DNA-binding</keyword>
<feature type="coiled-coil region" evidence="2">
    <location>
        <begin position="93"/>
        <end position="127"/>
    </location>
</feature>
<dbReference type="SMART" id="SM00422">
    <property type="entry name" value="HTH_MERR"/>
    <property type="match status" value="1"/>
</dbReference>
<evidence type="ECO:0000313" key="4">
    <source>
        <dbReference type="EMBL" id="KKO09433.1"/>
    </source>
</evidence>
<dbReference type="AlphaFoldDB" id="A0A0F9WAR3"/>
<name>A0A0F9WAR3_9ZZZZ</name>
<dbReference type="PROSITE" id="PS50937">
    <property type="entry name" value="HTH_MERR_2"/>
    <property type="match status" value="1"/>
</dbReference>
<reference evidence="4" key="1">
    <citation type="journal article" date="2015" name="Nature">
        <title>Complex archaea that bridge the gap between prokaryotes and eukaryotes.</title>
        <authorList>
            <person name="Spang A."/>
            <person name="Saw J.H."/>
            <person name="Jorgensen S.L."/>
            <person name="Zaremba-Niedzwiedzka K."/>
            <person name="Martijn J."/>
            <person name="Lind A.E."/>
            <person name="van Eijk R."/>
            <person name="Schleper C."/>
            <person name="Guy L."/>
            <person name="Ettema T.J."/>
        </authorList>
    </citation>
    <scope>NUCLEOTIDE SEQUENCE</scope>
</reference>
<proteinExistence type="predicted"/>
<evidence type="ECO:0000259" key="3">
    <source>
        <dbReference type="PROSITE" id="PS50937"/>
    </source>
</evidence>